<keyword evidence="8" id="KW-1133">Transmembrane helix</keyword>
<dbReference type="InterPro" id="IPR011252">
    <property type="entry name" value="Fibrogen-bd_dom1"/>
</dbReference>
<keyword evidence="6" id="KW-0572">Peptidoglycan-anchor</keyword>
<feature type="compositionally biased region" description="Basic and acidic residues" evidence="7">
    <location>
        <begin position="575"/>
        <end position="584"/>
    </location>
</feature>
<feature type="compositionally biased region" description="Basic and acidic residues" evidence="7">
    <location>
        <begin position="361"/>
        <end position="393"/>
    </location>
</feature>
<dbReference type="Pfam" id="PF07501">
    <property type="entry name" value="G5"/>
    <property type="match status" value="2"/>
</dbReference>
<name>A0ABW9MA34_9FIRM</name>
<feature type="chain" id="PRO_5047425147" evidence="9">
    <location>
        <begin position="30"/>
        <end position="5064"/>
    </location>
</feature>
<feature type="domain" description="G5" evidence="10">
    <location>
        <begin position="3292"/>
        <end position="3374"/>
    </location>
</feature>
<keyword evidence="8" id="KW-0812">Transmembrane</keyword>
<evidence type="ECO:0000256" key="7">
    <source>
        <dbReference type="SAM" id="MobiDB-lite"/>
    </source>
</evidence>
<dbReference type="Gene3D" id="2.60.40.1290">
    <property type="match status" value="2"/>
</dbReference>
<dbReference type="InterPro" id="IPR008966">
    <property type="entry name" value="Adhesion_dom_sf"/>
</dbReference>
<evidence type="ECO:0000256" key="4">
    <source>
        <dbReference type="ARBA" id="ARBA00022525"/>
    </source>
</evidence>
<evidence type="ECO:0000256" key="1">
    <source>
        <dbReference type="ARBA" id="ARBA00004168"/>
    </source>
</evidence>
<dbReference type="RefSeq" id="WP_410034995.1">
    <property type="nucleotide sequence ID" value="NZ_JBGMEF010000001.1"/>
</dbReference>
<dbReference type="InterPro" id="IPR011098">
    <property type="entry name" value="G5_dom"/>
</dbReference>
<dbReference type="EMBL" id="JBGMEF010000001">
    <property type="protein sequence ID" value="MFO3666168.1"/>
    <property type="molecule type" value="Genomic_DNA"/>
</dbReference>
<feature type="compositionally biased region" description="Basic and acidic residues" evidence="7">
    <location>
        <begin position="527"/>
        <end position="563"/>
    </location>
</feature>
<dbReference type="Pfam" id="PF17802">
    <property type="entry name" value="SpaA"/>
    <property type="match status" value="10"/>
</dbReference>
<dbReference type="Pfam" id="PF17961">
    <property type="entry name" value="Big_8"/>
    <property type="match status" value="1"/>
</dbReference>
<keyword evidence="8" id="KW-0472">Membrane</keyword>
<dbReference type="InterPro" id="IPR044060">
    <property type="entry name" value="Bacterial_rp_domain"/>
</dbReference>
<dbReference type="PROSITE" id="PS51109">
    <property type="entry name" value="G5"/>
    <property type="match status" value="2"/>
</dbReference>
<evidence type="ECO:0000256" key="2">
    <source>
        <dbReference type="ARBA" id="ARBA00007257"/>
    </source>
</evidence>
<evidence type="ECO:0000259" key="10">
    <source>
        <dbReference type="PROSITE" id="PS51109"/>
    </source>
</evidence>
<comment type="subcellular location">
    <subcellularLocation>
        <location evidence="1">Secreted</location>
        <location evidence="1">Cell wall</location>
        <topology evidence="1">Peptidoglycan-anchor</topology>
    </subcellularLocation>
</comment>
<dbReference type="PANTHER" id="PTHR36108:SF13">
    <property type="entry name" value="COLOSSIN-B-RELATED"/>
    <property type="match status" value="1"/>
</dbReference>
<feature type="signal peptide" evidence="9">
    <location>
        <begin position="1"/>
        <end position="29"/>
    </location>
</feature>
<dbReference type="Pfam" id="PF10425">
    <property type="entry name" value="SdrG_C_C"/>
    <property type="match status" value="1"/>
</dbReference>
<feature type="region of interest" description="Disordered" evidence="7">
    <location>
        <begin position="527"/>
        <end position="584"/>
    </location>
</feature>
<dbReference type="Gene3D" id="2.60.40.1280">
    <property type="match status" value="3"/>
</dbReference>
<feature type="compositionally biased region" description="Basic and acidic residues" evidence="7">
    <location>
        <begin position="1159"/>
        <end position="1168"/>
    </location>
</feature>
<dbReference type="Proteomes" id="UP001637994">
    <property type="component" value="Unassembled WGS sequence"/>
</dbReference>
<accession>A0ABW9MA34</accession>
<proteinExistence type="inferred from homology"/>
<gene>
    <name evidence="11" type="ORF">ACCQ42_00005</name>
</gene>
<dbReference type="Gene3D" id="2.20.230.10">
    <property type="entry name" value="Resuscitation-promoting factor rpfb"/>
    <property type="match status" value="2"/>
</dbReference>
<dbReference type="InterPro" id="IPR041033">
    <property type="entry name" value="SpaA_PFL_dom_1"/>
</dbReference>
<evidence type="ECO:0000256" key="8">
    <source>
        <dbReference type="SAM" id="Phobius"/>
    </source>
</evidence>
<dbReference type="SUPFAM" id="SSF49401">
    <property type="entry name" value="Bacterial adhesins"/>
    <property type="match status" value="1"/>
</dbReference>
<evidence type="ECO:0000313" key="11">
    <source>
        <dbReference type="EMBL" id="MFO3666168.1"/>
    </source>
</evidence>
<feature type="region of interest" description="Disordered" evidence="7">
    <location>
        <begin position="1148"/>
        <end position="1169"/>
    </location>
</feature>
<dbReference type="InterPro" id="IPR013783">
    <property type="entry name" value="Ig-like_fold"/>
</dbReference>
<keyword evidence="5 9" id="KW-0732">Signal</keyword>
<dbReference type="Pfam" id="PF18998">
    <property type="entry name" value="Flg_new_2"/>
    <property type="match status" value="1"/>
</dbReference>
<evidence type="ECO:0000256" key="6">
    <source>
        <dbReference type="ARBA" id="ARBA00023088"/>
    </source>
</evidence>
<feature type="compositionally biased region" description="Polar residues" evidence="7">
    <location>
        <begin position="329"/>
        <end position="339"/>
    </location>
</feature>
<feature type="domain" description="G5" evidence="10">
    <location>
        <begin position="3040"/>
        <end position="3119"/>
    </location>
</feature>
<dbReference type="PANTHER" id="PTHR36108">
    <property type="entry name" value="COLOSSIN-B-RELATED"/>
    <property type="match status" value="1"/>
</dbReference>
<comment type="caution">
    <text evidence="11">The sequence shown here is derived from an EMBL/GenBank/DDBJ whole genome shotgun (WGS) entry which is preliminary data.</text>
</comment>
<feature type="transmembrane region" description="Helical" evidence="8">
    <location>
        <begin position="5030"/>
        <end position="5050"/>
    </location>
</feature>
<keyword evidence="3" id="KW-0134">Cell wall</keyword>
<feature type="compositionally biased region" description="Polar residues" evidence="7">
    <location>
        <begin position="564"/>
        <end position="574"/>
    </location>
</feature>
<dbReference type="SMART" id="SM01208">
    <property type="entry name" value="G5"/>
    <property type="match status" value="2"/>
</dbReference>
<dbReference type="Gene3D" id="2.60.40.10">
    <property type="entry name" value="Immunoglobulins"/>
    <property type="match status" value="10"/>
</dbReference>
<keyword evidence="12" id="KW-1185">Reference proteome</keyword>
<protein>
    <submittedName>
        <fullName evidence="11">SpaA isopeptide-forming pilin-related protein</fullName>
    </submittedName>
</protein>
<organism evidence="11 12">
    <name type="scientific">Anaerococcus kampingae</name>
    <dbReference type="NCBI Taxonomy" id="3115614"/>
    <lineage>
        <taxon>Bacteria</taxon>
        <taxon>Bacillati</taxon>
        <taxon>Bacillota</taxon>
        <taxon>Tissierellia</taxon>
        <taxon>Tissierellales</taxon>
        <taxon>Peptoniphilaceae</taxon>
        <taxon>Anaerococcus</taxon>
    </lineage>
</organism>
<dbReference type="SUPFAM" id="SSF49478">
    <property type="entry name" value="Cna protein B-type domain"/>
    <property type="match status" value="4"/>
</dbReference>
<evidence type="ECO:0000256" key="9">
    <source>
        <dbReference type="SAM" id="SignalP"/>
    </source>
</evidence>
<reference evidence="11 12" key="1">
    <citation type="journal article" date="2025" name="Anaerobe">
        <title>Description of Anaerococcus kampingiae sp. nov., Anaerococcus groningensis sp. nov., Anaerococcus martiniensis sp. nov., and Anaerococcus cruorum sp. nov., isolated from human clinical specimens.</title>
        <authorList>
            <person name="Boiten K.E."/>
            <person name="Meijer J."/>
            <person name="van Wezel E.M."/>
            <person name="Veloo A.C.M."/>
        </authorList>
    </citation>
    <scope>NUCLEOTIDE SEQUENCE [LARGE SCALE GENOMIC DNA]</scope>
    <source>
        <strain evidence="11 12">ENR0874</strain>
    </source>
</reference>
<feature type="region of interest" description="Disordered" evidence="7">
    <location>
        <begin position="329"/>
        <end position="405"/>
    </location>
</feature>
<dbReference type="InterPro" id="IPR041171">
    <property type="entry name" value="SDR_Ig"/>
</dbReference>
<comment type="similarity">
    <text evidence="2">Belongs to the serine-aspartate repeat-containing protein (SDr) family.</text>
</comment>
<evidence type="ECO:0000256" key="3">
    <source>
        <dbReference type="ARBA" id="ARBA00022512"/>
    </source>
</evidence>
<evidence type="ECO:0000313" key="12">
    <source>
        <dbReference type="Proteomes" id="UP001637994"/>
    </source>
</evidence>
<sequence length="5064" mass="563766">MKGKLSTFARKTFALVIAISMSFPTGVIAAGEETKTYDKATSIMGLNEKPNEEIHQTGQSDNTDKLETDAYILQARASLSDDLEKISYQVTISNKYKDTSDKDLSLKFTPNPNSNIIDIRVKSAKAKIENKLADIDIKERSNKGEISSLTVDTKAYDEIIMEVEANVRKAKDARTYETLIGLDDGENKLDLNYRLITNKETVREENQDKEVISLDLNKDPSQNLRGEIESGEFLSFLQSADTIVWTDYLVNSKRESEKIAYDLKLDDKQDTKNTKITLDYFENSKDGFILKKEFSQAIDYSNKIEFEIPAGYIAKLSLTTRVDKKNTKTKSYSLNNRQVKNPIYIEGNKETSNDDDEEGGEDKLDDHTHKDAKVTTKNEDDNKKQVEKKEENKTQTQITAKDSSGNDIQVIEKDKKDEKKISALALNKDSLITRLSGQGKLTQELETAIEKLASNLDLYNDGKITDRELKDYTKALAEKYNIEKTDLKIYLESILSGVNKEKNKAANLNYDEIITYAYPENKEASKKELVDKETKQKAQVENKSENKKVEPKEDAKEETKETPKQNPTDNTSSKLSKERTDKDQALKAYKEDLAKLKEAAKKEEPKGGIIEGIKGLFGQSDLAKADKELKAALADDKNGIEEIQNLLDSFESKYKLSRADQARLMENNNAAILALVEKDRNNNFRPHIFADTGSNKLNLEGKKFHILTRFDTSNATGPIQPGQFFNIHLDKELTVKEGTKLEPIKYKGEVIAEPKYNSKYNIIEYKIVKEIKENTQFPLNIPVDYNAGNVELDKDGTFTVINKVSGLGLINPPKDLLPQKVDVNGNPAGSIIEPGRKDVTQIIEAADSNYKMDMDAFANPVIKDGELQGYNWTVRISSDTDLSELGFKANFTTVKGSGLGEISSNDPNIKLTDQLEGAFGIHDSKHHAPDKGQREITYNLYTPVKGMQEKYMMDISVILTNKKDKEGKPKVGAKRIVMNGWPLDKVKEATPTRAGMNNRTTILGEFTAEDAARWTVTDAVSTGDVNEGLPLETRTLGGNQKYNDPANGKIGIYEIDAETGIMKDVSPKGYSNGFPDAKHSPSKKQAVGTIVAYQYDTKIKDQNSKEPLSLAGVAISKYQDVNVEQNWNLGSGLKMPAMTLKAVASQDEKNVLGETTTNESKENPDPASRRVTIPNVKVWNIADGGEFSKNDLKIKQVFPTGNTYNGDPINYYENNNFYDFNKKGYYIHNKATVQKIPKFANFTLIKKDEKGDPLPGASFKLLGQGEAEVVTDKEGKAQFSNIAPGTYTLFETKAPKGYKLNQERTTVSVDDDGRISTSGSNAKLSIGTNPTVTVADPTYPDYMNAMQYATKDSDGNVTTYIFLKANAARSGGSTNRDTRISLRVNGGEIANPDDVKVYDVNPDYYRDSVRDAMTQQTVNQDLIDQLGSSVLNAPNNNRVIRGTPNHPDPYTKQVGYEVTFPQERFARDWGFLVVAKSKPLNGGTNTLTYDWFTSQDTRDNAKLQNQTVNPTSIAEASKGTTITVTNEAFETRPVEIRKIDKKENPVVGATFEIKDENDQVISTVTSQPADKEGKNAGLASFGKLPEGKYTIEEIAAPEGYVKSDVIFEVTVDDSKQVTYKPKFKDGSGSPVNGEDYLITDEEQAQEEATAKIKNVSQSLVINEGDSGDIGVRPQVWEAYRLESLKYNATIDLEQSSPGQRFSIQFDKNLDFTQYFGEFPKLNIGGRDVADPYFDYTTNKLTYVFNDNSIGGKTQAKIELKGIIPSKYFAQNDGTYPFTVTVAPGQKGVTGQQTITTDVPADYEQYDYDGKNAQVPQSYYFRDVYQGDDGNWYVAVLAYYNPVHVRSTGQKELKFNWLSTNYQGATKNFFTWEGNGNKPAFSLRDVKIYRTSPNMGKIKAGNFEKRVNYNMPLSYGVRPSQDPAKYNLVYSKAIDPRYAVNNDRQGSITLNYDPGQIQDFGVITKNAPLKIKMPAIDDRSKDGYIIEQTFKIDDLYKFNNLWRVFCMTNNDFKSSFITRANYNKATGDQAGGELPKFFSQKVALINKKYTPGSFKIKKLDESDRSKTLQGASFRLTDENKNVIYRTSGSDGIVEFSKLKPGIYTLQEEKAPAEHIKSDKTWRVNVGIDGFVTIIEIGLGSTGESLVGKDTIVLEVTNKPVATKFTVYKKDNENIPLQGAKFKITTTDGTEVTTGTSDKNGLVSFGKKLEKGTYLLEEETAPSGFKKLDKKWVIEIGSDSKARVYNYIEGPETGTDANVNKSILGVEGTKWVEVAKRPLTGWVLGDNRQTGYYNNWPQPFKLGTRIVGKNTDQKYVIQRYVINPEADTVTLNNASIHREKPQFNNMNWYAGNEAYKIFELDKAVDGNVEDIRLENYSLTDITKDTSKVSVKSQVITGQPRLYLDFKGRQITKPIVIDVKIPYTSEDGGVGTGMDLYTNKGSYWKSDYYDMANQIVEGDTVVTKGEGGNIKGAYISEGSLDVNNEKIVQEFSFQKVDDGGNQTDAITGATFSLKGPKKSDDDPGKEVWKKSGKDGMVKFDNLTPGIYKLTESGAPQGYEKSNTDWTVTVTKDGKIYIKDNNPGSTVPDQGAVWQKVKAGTSGNKQANSEVQGTPVANRLDTRITEVNKKENKFRQVFIINKQPEELKNAYFDIHSQPNDRPINKQNTSVVSLVKVGSGSTPDNLNSSGAAVEYDVAEFDGDNGQKRIRITPKNLAGNQALALTIESTLGNSGSIGTGIDFVNYNGYNKYWMAESYDDFSKIQLEEGTSTRSADKNARTYVGNTDASGRQTVMYANPTSKPVLYSNSGLMERSLGINKLESETTLSRTKAPMRFRSRSINTFADGLEIGDNLAGNALRAGNGWETVVPDKSEGRAKIAHSNSYMETKVSEINKDADRFKQLFLFKPKSGVNFSGLIEIHRQPEPGNEFRLNNGPRNIISTINFYEVDAGSTLDNIRGKKPINITANQFIPSGKPMRVKATLPAGKTILVEVETPYAKDKTIGLGADYQYDTKSGSGPWGTKDYNTWAGDSYSNEDGVNKNKSQEPQITFKERKEETKIPFGKQTVYSDQYPEGSSQVIQQGKDGKEVKTYRQKFVNDKFESEELIDTQRTEPIPEITTIGTKKQQQTYSVWVNSTKLSASPNSNVAPGTPVEVTVTPGPNEELDTLTYSDGTNTVNIDKNTKTFTMPSSNVTVNATFKVKQQVKSFYVGSENHGWGSVSVDPTESRNKYAKVGEKVTFTLNPYPGNTATGATVTKNLGGLLDGVVFDPTTNKGYFIMPDISPSDAVTVRGVFKELPAGTRYETKQIEETLKHEVETTVDESLAPGEKVVDQKGSDGRVTYNYKITIEKGTEADAAYPADWPQNLLATFQGMKQTGERIAAYNRTEVEGSRINPTVEKVRVGKSDDPIDKFVPSDEDKLIKDGDTQELVKITNKKAGISPKILKRSPGGKVLPGATFTLNKMTDSTYSKVDTGFGTLPAISNEKGDVTFKDAGGNEVKLQKGYYVLKETKAPTGYKKSAADWKIEVKDDGGRMYAEYQGPESSPSSFINDNKKSNAGYSADNAGIKYKSRLTFIDTESKTYIQRIYIDTRAYSGTDPLNLQITPKYKREEIDAPGKAPVTIKDGVKTAYFTAYKLSNPKDFTNMNDTELDKILRTYDLSNDNMSMIKTARWRPFDWGFDEDQLNLDKGVYIVDVEGFYDDVIITGKSDKKDKYDIPQDDLGKIDLHVDFYSGARHFKQIVFDKDQNKFVYKAFKGASYQGGAAALRQRYEDKLVAAGYSKEEAKKKADEWSGKKDEGAKYANYVGKEVELNGTKYKTGIIDPELGKPAVHADTRVDLNPLYNSKGHKEIPREGLEFINEEETFNITFSKHGRKNPKDDINSGAVTNNRLEGAVFKLQVRGPGGEYEDIPGTTVASAFNGYFGFRGLKPGRYRLMEVKAPEGYKAIKDPVLHFTISYEKPKTDVQTGEITKGRGVVTLEYDEGNGIFEYAPDNPKITPEEGKLVDYVTSATAKNMGKIINEVPGKGSVKIKKFDDNGSTLEGAEFKLVRTSKDGKVNEKDVTLTSTSKNIVEKVKTTVGSNDTTVVNTTETKALTTINPIKVEAKEISGTTIGNSKVTLTLPGNSTLEAISDNTGKFVAKLPDGVTLANGNEITASINEQGVVVFDNLPIGQYELEETKAPKGYQNKGKKWRFTVGGVGLDPYINDSDVGDRDISKSIEMKSVMSVLRPDGDDGTENEGNKKIHPHKGHALEFKNTFKIKDTTSIKAGDYFTIKLSDNIDLEGIMREKSQNLDLFADGVGTIAKAKYDKEAGTLTYVFTSYADQYNKTDFANTITAHINLYKVQNSSANEEVGMGIKDTEFKKNKIAVDYELNMAEIYGLNMTSKIVSFDRESGEFVQYFYINRDMNQSKDPVTFRYKPSEDVKNLRVDVINLKQNGYNYYDYTTRQRSTTQDFVNRDMPESFGVNESSDNLNWHSWYGYYQPKADENVDITLRPYNQYDSFILKVTGQVNKKDIASYDTYAKLFNKVYTYDYYGNVTNIYEQPYVERTNGVRIFENKTSASAKLEIDAINPKNEINFKKIDQEGKILPEAKFKLVKYYEKPSDGKNWIEVQGSERTSNKEGLVKYEELEAGKYALIETEAPEGYGKIEGHIVEFTVGEDGVITREVLKEKPVDTANGSMLSSLASSFGSALNALTGSDNTEKVIEPVSKEPIDVVNYKEIEFEKVDANNHETKLEGAVFEVHYKETEKADYKALKVKKTVEGEEKEVTMTVTSGKDGKFKLPISKDGYYALVETKAPDGYTKVPGKIREFKLENGKVKILEKDPIKASHKTSSKGKISSEIISVDLKNNTFKQRIIINPKHEEMSIPSNQSYIRIKENDWKITPKYKEALKKQSGIGGLVNVAVLKKEGGKTLADLKENDFKKFDAISFSTAGNITGSRYGLKEMLGKEDVQDTSITTTDSIVMEFTGKLDENNTTGTADQLFELVFDSGIDDSVNDKLDVKAIAENKPIYADHDSKAPIQVENKKAEYPFTKSVGTAIFTAIGLFFMVLGGYYYSRKKNKGLEIGNNL</sequence>
<dbReference type="InterPro" id="IPR011266">
    <property type="entry name" value="Adhesin_Fg-bd_dom_2"/>
</dbReference>
<evidence type="ECO:0000256" key="5">
    <source>
        <dbReference type="ARBA" id="ARBA00022729"/>
    </source>
</evidence>
<keyword evidence="4" id="KW-0964">Secreted</keyword>